<evidence type="ECO:0000313" key="2">
    <source>
        <dbReference type="EMBL" id="GHE09284.1"/>
    </source>
</evidence>
<comment type="caution">
    <text evidence="2">The sequence shown here is derived from an EMBL/GenBank/DDBJ whole genome shotgun (WGS) entry which is preliminary data.</text>
</comment>
<evidence type="ECO:0000313" key="3">
    <source>
        <dbReference type="Proteomes" id="UP000655443"/>
    </source>
</evidence>
<gene>
    <name evidence="2" type="ORF">GCM10010339_61070</name>
</gene>
<organism evidence="2 3">
    <name type="scientific">Streptomyces alanosinicus</name>
    <dbReference type="NCBI Taxonomy" id="68171"/>
    <lineage>
        <taxon>Bacteria</taxon>
        <taxon>Bacillati</taxon>
        <taxon>Actinomycetota</taxon>
        <taxon>Actinomycetes</taxon>
        <taxon>Kitasatosporales</taxon>
        <taxon>Streptomycetaceae</taxon>
        <taxon>Streptomyces</taxon>
    </lineage>
</organism>
<dbReference type="AlphaFoldDB" id="A0A918YN00"/>
<dbReference type="Proteomes" id="UP000655443">
    <property type="component" value="Unassembled WGS sequence"/>
</dbReference>
<feature type="region of interest" description="Disordered" evidence="1">
    <location>
        <begin position="1"/>
        <end position="67"/>
    </location>
</feature>
<reference evidence="2" key="2">
    <citation type="submission" date="2020-09" db="EMBL/GenBank/DDBJ databases">
        <authorList>
            <person name="Sun Q."/>
            <person name="Ohkuma M."/>
        </authorList>
    </citation>
    <scope>NUCLEOTIDE SEQUENCE</scope>
    <source>
        <strain evidence="2">JCM 4714</strain>
    </source>
</reference>
<dbReference type="EMBL" id="BMVG01000019">
    <property type="protein sequence ID" value="GHE09284.1"/>
    <property type="molecule type" value="Genomic_DNA"/>
</dbReference>
<protein>
    <submittedName>
        <fullName evidence="2">Uncharacterized protein</fullName>
    </submittedName>
</protein>
<keyword evidence="3" id="KW-1185">Reference proteome</keyword>
<name>A0A918YN00_9ACTN</name>
<sequence>MKDVGRGGVAARVSETAAGEEAGDRGSGESEEGDGEDTGTSSFRVGSHGGDLGEAVRAIPGEFSPPA</sequence>
<evidence type="ECO:0000256" key="1">
    <source>
        <dbReference type="SAM" id="MobiDB-lite"/>
    </source>
</evidence>
<proteinExistence type="predicted"/>
<accession>A0A918YN00</accession>
<reference evidence="2" key="1">
    <citation type="journal article" date="2014" name="Int. J. Syst. Evol. Microbiol.">
        <title>Complete genome sequence of Corynebacterium casei LMG S-19264T (=DSM 44701T), isolated from a smear-ripened cheese.</title>
        <authorList>
            <consortium name="US DOE Joint Genome Institute (JGI-PGF)"/>
            <person name="Walter F."/>
            <person name="Albersmeier A."/>
            <person name="Kalinowski J."/>
            <person name="Ruckert C."/>
        </authorList>
    </citation>
    <scope>NUCLEOTIDE SEQUENCE</scope>
    <source>
        <strain evidence="2">JCM 4714</strain>
    </source>
</reference>